<reference evidence="2 3" key="1">
    <citation type="submission" date="2016-03" db="EMBL/GenBank/DDBJ databases">
        <title>Genome sequence of Variovorax paradoxus KB5.</title>
        <authorList>
            <person name="Jeong H."/>
            <person name="Hong C.E."/>
            <person name="Jo S.H."/>
            <person name="Park J.M."/>
        </authorList>
    </citation>
    <scope>NUCLEOTIDE SEQUENCE [LARGE SCALE GENOMIC DNA]</scope>
    <source>
        <strain evidence="2 3">KB5</strain>
    </source>
</reference>
<dbReference type="EMBL" id="LVHG01000063">
    <property type="protein sequence ID" value="OAK60216.1"/>
    <property type="molecule type" value="Genomic_DNA"/>
</dbReference>
<protein>
    <submittedName>
        <fullName evidence="2">Uncharacterized protein</fullName>
    </submittedName>
</protein>
<keyword evidence="1" id="KW-0812">Transmembrane</keyword>
<accession>A0AA91DJW6</accession>
<evidence type="ECO:0000313" key="3">
    <source>
        <dbReference type="Proteomes" id="UP000077852"/>
    </source>
</evidence>
<gene>
    <name evidence="2" type="ORF">A3K87_24185</name>
</gene>
<evidence type="ECO:0000313" key="2">
    <source>
        <dbReference type="EMBL" id="OAK60216.1"/>
    </source>
</evidence>
<comment type="caution">
    <text evidence="2">The sequence shown here is derived from an EMBL/GenBank/DDBJ whole genome shotgun (WGS) entry which is preliminary data.</text>
</comment>
<organism evidence="2 3">
    <name type="scientific">Variovorax paradoxus</name>
    <dbReference type="NCBI Taxonomy" id="34073"/>
    <lineage>
        <taxon>Bacteria</taxon>
        <taxon>Pseudomonadati</taxon>
        <taxon>Pseudomonadota</taxon>
        <taxon>Betaproteobacteria</taxon>
        <taxon>Burkholderiales</taxon>
        <taxon>Comamonadaceae</taxon>
        <taxon>Variovorax</taxon>
    </lineage>
</organism>
<keyword evidence="1" id="KW-1133">Transmembrane helix</keyword>
<feature type="transmembrane region" description="Helical" evidence="1">
    <location>
        <begin position="53"/>
        <end position="74"/>
    </location>
</feature>
<evidence type="ECO:0000256" key="1">
    <source>
        <dbReference type="SAM" id="Phobius"/>
    </source>
</evidence>
<dbReference type="AlphaFoldDB" id="A0AA91DJW6"/>
<proteinExistence type="predicted"/>
<sequence length="204" mass="22900">MASRKKDNADNMFLAAMAAAAVLLVFSTVHFLRFRRQYAHGPQVRRIFDMGNSWRAILETGVLAVAYCAVGWALYEQAPASLFATVPLGLFVFNWLGQVQARAFLGVVVDHEKGEVLFLNSSANLDITDYLMVLPVIRNYNSFDRLALADVQWITRQAGKSLFLHGEFGSRRIDFSNKLKRDECIHLVTGNARDRIRVTADFGA</sequence>
<dbReference type="Proteomes" id="UP000077852">
    <property type="component" value="Unassembled WGS sequence"/>
</dbReference>
<feature type="transmembrane region" description="Helical" evidence="1">
    <location>
        <begin position="12"/>
        <end position="32"/>
    </location>
</feature>
<keyword evidence="1" id="KW-0472">Membrane</keyword>
<dbReference type="RefSeq" id="WP_081269871.1">
    <property type="nucleotide sequence ID" value="NZ_LVHG01000063.1"/>
</dbReference>
<feature type="transmembrane region" description="Helical" evidence="1">
    <location>
        <begin position="80"/>
        <end position="97"/>
    </location>
</feature>
<name>A0AA91DJW6_VARPD</name>